<evidence type="ECO:0000256" key="1">
    <source>
        <dbReference type="ARBA" id="ARBA00006987"/>
    </source>
</evidence>
<dbReference type="InterPro" id="IPR042100">
    <property type="entry name" value="Bug_dom1"/>
</dbReference>
<feature type="region of interest" description="Disordered" evidence="2">
    <location>
        <begin position="346"/>
        <end position="365"/>
    </location>
</feature>
<keyword evidence="4" id="KW-1185">Reference proteome</keyword>
<reference evidence="3 4" key="1">
    <citation type="journal article" date="2013" name="Int. J. Syst. Evol. Microbiol.">
        <title>Comamonas guangdongensis sp. nov., isolated from subterranean forest sediment, and emended description of the genus Comamonas.</title>
        <authorList>
            <person name="Zhang J."/>
            <person name="Wang Y."/>
            <person name="Zhou S."/>
            <person name="Wu C."/>
            <person name="He J."/>
            <person name="Li F."/>
        </authorList>
    </citation>
    <scope>NUCLEOTIDE SEQUENCE [LARGE SCALE GENOMIC DNA]</scope>
    <source>
        <strain evidence="3 4">CCTCC AB2011133</strain>
    </source>
</reference>
<dbReference type="Proteomes" id="UP001561046">
    <property type="component" value="Unassembled WGS sequence"/>
</dbReference>
<dbReference type="EMBL" id="JBFYGN010000001">
    <property type="protein sequence ID" value="MEX8191226.1"/>
    <property type="molecule type" value="Genomic_DNA"/>
</dbReference>
<gene>
    <name evidence="3" type="ORF">AB6724_00065</name>
</gene>
<accession>A0ABV3ZPX5</accession>
<dbReference type="PANTHER" id="PTHR42928">
    <property type="entry name" value="TRICARBOXYLATE-BINDING PROTEIN"/>
    <property type="match status" value="1"/>
</dbReference>
<evidence type="ECO:0000313" key="4">
    <source>
        <dbReference type="Proteomes" id="UP001561046"/>
    </source>
</evidence>
<comment type="similarity">
    <text evidence="1">Belongs to the UPF0065 (bug) family.</text>
</comment>
<comment type="caution">
    <text evidence="3">The sequence shown here is derived from an EMBL/GenBank/DDBJ whole genome shotgun (WGS) entry which is preliminary data.</text>
</comment>
<dbReference type="RefSeq" id="WP_369336460.1">
    <property type="nucleotide sequence ID" value="NZ_JBFYGN010000001.1"/>
</dbReference>
<proteinExistence type="inferred from homology"/>
<dbReference type="PANTHER" id="PTHR42928:SF5">
    <property type="entry name" value="BLR1237 PROTEIN"/>
    <property type="match status" value="1"/>
</dbReference>
<name>A0ABV3ZPX5_9BURK</name>
<dbReference type="InterPro" id="IPR005064">
    <property type="entry name" value="BUG"/>
</dbReference>
<evidence type="ECO:0000256" key="2">
    <source>
        <dbReference type="SAM" id="MobiDB-lite"/>
    </source>
</evidence>
<dbReference type="Gene3D" id="3.40.190.150">
    <property type="entry name" value="Bordetella uptake gene, domain 1"/>
    <property type="match status" value="1"/>
</dbReference>
<sequence length="365" mass="39821">MTALATTSAVSTSGLICSPRSAVLALLRGALLASSLVGGLVQAQDRGSTWYLVQPESRGPLLDPVVQHYVKYLPQYLGDKVVLQDVSRGRSMEAARDALSSENAGRTVVLMTPLLNEQIYDEQLARRSEARAVAVQLISQRPWCLASGHDLQPRNAESFMAWLQGLKRPIRMGMGASYGLLPRVWIKAMEHRTGVSWSVTDFAGNSAQGLASLASGQQDLLLETCPELQRRLSAKDTSAVADKVHVLLSTGDGAYKGTPTFMQWRLPMLTASWAAWFVSSQMRAEQRERVASALHAVALREDTQALIRELGQEPSLLSSKASQAFAENWLSNWKSVANWLDNLPADDRPRSSRAAPAVQHEASSS</sequence>
<organism evidence="3 4">
    <name type="scientific">Comamonas guangdongensis</name>
    <dbReference type="NCBI Taxonomy" id="510515"/>
    <lineage>
        <taxon>Bacteria</taxon>
        <taxon>Pseudomonadati</taxon>
        <taxon>Pseudomonadota</taxon>
        <taxon>Betaproteobacteria</taxon>
        <taxon>Burkholderiales</taxon>
        <taxon>Comamonadaceae</taxon>
        <taxon>Comamonas</taxon>
    </lineage>
</organism>
<evidence type="ECO:0000313" key="3">
    <source>
        <dbReference type="EMBL" id="MEX8191226.1"/>
    </source>
</evidence>
<protein>
    <submittedName>
        <fullName evidence="3">Uncharacterized protein</fullName>
    </submittedName>
</protein>
<dbReference type="Gene3D" id="3.40.190.10">
    <property type="entry name" value="Periplasmic binding protein-like II"/>
    <property type="match status" value="1"/>
</dbReference>